<dbReference type="EMBL" id="CP079105">
    <property type="protein sequence ID" value="QXQ14073.1"/>
    <property type="molecule type" value="Genomic_DNA"/>
</dbReference>
<dbReference type="RefSeq" id="WP_083529791.1">
    <property type="nucleotide sequence ID" value="NZ_CBCRUZ010000010.1"/>
</dbReference>
<evidence type="ECO:0000259" key="2">
    <source>
        <dbReference type="Pfam" id="PF01243"/>
    </source>
</evidence>
<evidence type="ECO:0000313" key="3">
    <source>
        <dbReference type="EMBL" id="QXQ14073.1"/>
    </source>
</evidence>
<dbReference type="PANTHER" id="PTHR42815:SF2">
    <property type="entry name" value="FAD-BINDING, PUTATIVE (AFU_ORTHOLOGUE AFUA_6G07600)-RELATED"/>
    <property type="match status" value="1"/>
</dbReference>
<accession>A0ABX8S891</accession>
<dbReference type="InterPro" id="IPR012349">
    <property type="entry name" value="Split_barrel_FMN-bd"/>
</dbReference>
<name>A0ABX8S891_9ACTN</name>
<proteinExistence type="predicted"/>
<evidence type="ECO:0000313" key="4">
    <source>
        <dbReference type="Proteomes" id="UP000887023"/>
    </source>
</evidence>
<dbReference type="Pfam" id="PF01243">
    <property type="entry name" value="PNPOx_N"/>
    <property type="match status" value="1"/>
</dbReference>
<dbReference type="InterPro" id="IPR011576">
    <property type="entry name" value="Pyridox_Oxase_N"/>
</dbReference>
<evidence type="ECO:0000256" key="1">
    <source>
        <dbReference type="SAM" id="MobiDB-lite"/>
    </source>
</evidence>
<keyword evidence="4" id="KW-1185">Reference proteome</keyword>
<protein>
    <submittedName>
        <fullName evidence="3">Pyridoxamine 5'-phosphate oxidase family protein</fullName>
    </submittedName>
</protein>
<dbReference type="PANTHER" id="PTHR42815">
    <property type="entry name" value="FAD-BINDING, PUTATIVE (AFU_ORTHOLOGUE AFUA_6G07600)-RELATED"/>
    <property type="match status" value="1"/>
</dbReference>
<dbReference type="Proteomes" id="UP000887023">
    <property type="component" value="Chromosome"/>
</dbReference>
<reference evidence="3" key="1">
    <citation type="submission" date="2021-07" db="EMBL/GenBank/DDBJ databases">
        <title>Candidatus Kaistella beijingensis sp. nov. isolated from a municipal wastewater treatment plant is involved in sludge foaming.</title>
        <authorList>
            <person name="Song Y."/>
            <person name="Liu S.-J."/>
        </authorList>
    </citation>
    <scope>NUCLEOTIDE SEQUENCE</scope>
    <source>
        <strain evidence="3">DSM 43998</strain>
    </source>
</reference>
<dbReference type="Gene3D" id="2.30.110.10">
    <property type="entry name" value="Electron Transport, Fmn-binding Protein, Chain A"/>
    <property type="match status" value="1"/>
</dbReference>
<organism evidence="3 4">
    <name type="scientific">Skermania pinensis</name>
    <dbReference type="NCBI Taxonomy" id="39122"/>
    <lineage>
        <taxon>Bacteria</taxon>
        <taxon>Bacillati</taxon>
        <taxon>Actinomycetota</taxon>
        <taxon>Actinomycetes</taxon>
        <taxon>Mycobacteriales</taxon>
        <taxon>Gordoniaceae</taxon>
        <taxon>Skermania</taxon>
    </lineage>
</organism>
<feature type="domain" description="Pyridoxamine 5'-phosphate oxidase N-terminal" evidence="2">
    <location>
        <begin position="45"/>
        <end position="171"/>
    </location>
</feature>
<dbReference type="SUPFAM" id="SSF50475">
    <property type="entry name" value="FMN-binding split barrel"/>
    <property type="match status" value="1"/>
</dbReference>
<sequence>MRHDNADAAPTQPGSDGEHRLQQQFGTTLRAQRFYDDQVLDHLNERMIEFIGRMDMAFIATADRHGDCDSSFRAGGPGFISVIDPRTVAYPEYRGNGVMASLGNISENPHVGILLVDFYRDLIGLHVNGSARIFDDDLLRTIVPDLPAEENRGRRPERWVVVEVDEAYIHCRKHIPRMRPADRERYWGTDDPITKGGDYFGAKSERQPTPAPAESVANRYVEPVHRQPVDVTPLLGGPAGVLAPESRRRQWMRKITAR</sequence>
<gene>
    <name evidence="3" type="ORF">KV203_00995</name>
</gene>
<feature type="region of interest" description="Disordered" evidence="1">
    <location>
        <begin position="1"/>
        <end position="21"/>
    </location>
</feature>